<evidence type="ECO:0000313" key="2">
    <source>
        <dbReference type="Proteomes" id="UP000007089"/>
    </source>
</evidence>
<dbReference type="Proteomes" id="UP000007089">
    <property type="component" value="Chromosome"/>
</dbReference>
<protein>
    <recommendedName>
        <fullName evidence="3">DUF2971 domain-containing protein</fullName>
    </recommendedName>
</protein>
<dbReference type="InterPro" id="IPR021352">
    <property type="entry name" value="DUF2971"/>
</dbReference>
<organism evidence="1 2">
    <name type="scientific">Anaeromyxobacter dehalogenans (strain ATCC BAA-258 / DSM 21875 / 2CP-1)</name>
    <dbReference type="NCBI Taxonomy" id="455488"/>
    <lineage>
        <taxon>Bacteria</taxon>
        <taxon>Pseudomonadati</taxon>
        <taxon>Myxococcota</taxon>
        <taxon>Myxococcia</taxon>
        <taxon>Myxococcales</taxon>
        <taxon>Cystobacterineae</taxon>
        <taxon>Anaeromyxobacteraceae</taxon>
        <taxon>Anaeromyxobacter</taxon>
    </lineage>
</organism>
<dbReference type="EMBL" id="CP001359">
    <property type="protein sequence ID" value="ACL64507.1"/>
    <property type="molecule type" value="Genomic_DNA"/>
</dbReference>
<evidence type="ECO:0008006" key="3">
    <source>
        <dbReference type="Google" id="ProtNLM"/>
    </source>
</evidence>
<proteinExistence type="predicted"/>
<sequence length="283" mass="31631">MEGTEVSPVGGFVYHYTKASTALELILESMTIRLGPISETHDPLEGHREYTGFSAADDGLPDLSAWDKVDDVAKRARVACFCLDGDLSSPDPCALDFAPPWAGWARDRMWAQYAGGHTGVCLAFDRRKLVDAFNLALASRGECIAQEVAYSDDPVSSVGPRSLSYDNERIQQVGTEKYAAEYRRQHAPTLYLTKRLDYEGEREFRLVLLDDDTSGKEALVPIRGALVYFMLGDRFPRAYLPCVDAIMRREDVPTYQFKYESGRNVSAYTYFASDRSLSGTCPR</sequence>
<keyword evidence="2" id="KW-1185">Reference proteome</keyword>
<dbReference type="AlphaFoldDB" id="B8JFR9"/>
<accession>B8JFR9</accession>
<dbReference type="HOGENOM" id="CLU_1084366_0_0_7"/>
<dbReference type="Pfam" id="PF11185">
    <property type="entry name" value="DUF2971"/>
    <property type="match status" value="1"/>
</dbReference>
<gene>
    <name evidence="1" type="ordered locus">A2cp1_1162</name>
</gene>
<reference evidence="1" key="1">
    <citation type="submission" date="2009-01" db="EMBL/GenBank/DDBJ databases">
        <title>Complete sequence of Anaeromyxobacter dehalogenans 2CP-1.</title>
        <authorList>
            <consortium name="US DOE Joint Genome Institute"/>
            <person name="Lucas S."/>
            <person name="Copeland A."/>
            <person name="Lapidus A."/>
            <person name="Glavina del Rio T."/>
            <person name="Dalin E."/>
            <person name="Tice H."/>
            <person name="Bruce D."/>
            <person name="Goodwin L."/>
            <person name="Pitluck S."/>
            <person name="Saunders E."/>
            <person name="Brettin T."/>
            <person name="Detter J.C."/>
            <person name="Han C."/>
            <person name="Larimer F."/>
            <person name="Land M."/>
            <person name="Hauser L."/>
            <person name="Kyrpides N."/>
            <person name="Ovchinnikova G."/>
            <person name="Beliaev A.S."/>
            <person name="Richardson P."/>
        </authorList>
    </citation>
    <scope>NUCLEOTIDE SEQUENCE</scope>
    <source>
        <strain evidence="1">2CP-1</strain>
    </source>
</reference>
<evidence type="ECO:0000313" key="1">
    <source>
        <dbReference type="EMBL" id="ACL64507.1"/>
    </source>
</evidence>
<name>B8JFR9_ANAD2</name>
<dbReference type="KEGG" id="acp:A2cp1_1162"/>
<dbReference type="RefSeq" id="WP_012632499.1">
    <property type="nucleotide sequence ID" value="NC_011891.1"/>
</dbReference>